<keyword evidence="14" id="KW-1185">Reference proteome</keyword>
<evidence type="ECO:0000256" key="10">
    <source>
        <dbReference type="SAM" id="MobiDB-lite"/>
    </source>
</evidence>
<comment type="subcellular location">
    <subcellularLocation>
        <location evidence="1">Nucleus</location>
    </subcellularLocation>
</comment>
<feature type="compositionally biased region" description="Acidic residues" evidence="10">
    <location>
        <begin position="419"/>
        <end position="440"/>
    </location>
</feature>
<organism evidence="13 14">
    <name type="scientific">[Candida] arabinofermentans NRRL YB-2248</name>
    <dbReference type="NCBI Taxonomy" id="983967"/>
    <lineage>
        <taxon>Eukaryota</taxon>
        <taxon>Fungi</taxon>
        <taxon>Dikarya</taxon>
        <taxon>Ascomycota</taxon>
        <taxon>Saccharomycotina</taxon>
        <taxon>Pichiomycetes</taxon>
        <taxon>Pichiales</taxon>
        <taxon>Pichiaceae</taxon>
        <taxon>Ogataea</taxon>
        <taxon>Ogataea/Candida clade</taxon>
    </lineage>
</organism>
<feature type="domain" description="TFIIF beta subunit HTH" evidence="11">
    <location>
        <begin position="329"/>
        <end position="393"/>
    </location>
</feature>
<evidence type="ECO:0000256" key="4">
    <source>
        <dbReference type="ARBA" id="ARBA00023015"/>
    </source>
</evidence>
<dbReference type="Pfam" id="PF17683">
    <property type="entry name" value="TFIIF_beta_N"/>
    <property type="match status" value="1"/>
</dbReference>
<dbReference type="SUPFAM" id="SSF50916">
    <property type="entry name" value="Rap30/74 interaction domains"/>
    <property type="match status" value="1"/>
</dbReference>
<keyword evidence="4" id="KW-0805">Transcription regulation</keyword>
<dbReference type="AlphaFoldDB" id="A0A1E4SVJ9"/>
<evidence type="ECO:0000256" key="7">
    <source>
        <dbReference type="ARBA" id="ARBA00023242"/>
    </source>
</evidence>
<feature type="compositionally biased region" description="Basic and acidic residues" evidence="10">
    <location>
        <begin position="394"/>
        <end position="418"/>
    </location>
</feature>
<evidence type="ECO:0000256" key="6">
    <source>
        <dbReference type="ARBA" id="ARBA00023163"/>
    </source>
</evidence>
<dbReference type="Pfam" id="PF02270">
    <property type="entry name" value="TFIIF_beta"/>
    <property type="match status" value="1"/>
</dbReference>
<feature type="region of interest" description="Disordered" evidence="10">
    <location>
        <begin position="1"/>
        <end position="54"/>
    </location>
</feature>
<dbReference type="PANTHER" id="PTHR10445:SF0">
    <property type="entry name" value="GENERAL TRANSCRIPTION FACTOR IIF SUBUNIT 2"/>
    <property type="match status" value="1"/>
</dbReference>
<dbReference type="InterPro" id="IPR011039">
    <property type="entry name" value="TFIIF_interaction"/>
</dbReference>
<dbReference type="GO" id="GO:0006367">
    <property type="term" value="P:transcription initiation at RNA polymerase II promoter"/>
    <property type="evidence" value="ECO:0007669"/>
    <property type="project" value="InterPro"/>
</dbReference>
<evidence type="ECO:0000256" key="3">
    <source>
        <dbReference type="ARBA" id="ARBA00021453"/>
    </source>
</evidence>
<dbReference type="SUPFAM" id="SSF46785">
    <property type="entry name" value="Winged helix' DNA-binding domain"/>
    <property type="match status" value="1"/>
</dbReference>
<dbReference type="STRING" id="983967.A0A1E4SVJ9"/>
<dbReference type="InterPro" id="IPR040504">
    <property type="entry name" value="TFIIF_beta_N"/>
</dbReference>
<evidence type="ECO:0000256" key="9">
    <source>
        <dbReference type="ARBA" id="ARBA00081863"/>
    </source>
</evidence>
<dbReference type="EMBL" id="KV453863">
    <property type="protein sequence ID" value="ODV83531.1"/>
    <property type="molecule type" value="Genomic_DNA"/>
</dbReference>
<dbReference type="OrthoDB" id="26094at2759"/>
<dbReference type="Gene3D" id="1.10.10.10">
    <property type="entry name" value="Winged helix-like DNA-binding domain superfamily/Winged helix DNA-binding domain"/>
    <property type="match status" value="1"/>
</dbReference>
<proteinExistence type="inferred from homology"/>
<dbReference type="InterPro" id="IPR003196">
    <property type="entry name" value="TFIIF_beta"/>
</dbReference>
<evidence type="ECO:0000259" key="11">
    <source>
        <dbReference type="Pfam" id="PF02270"/>
    </source>
</evidence>
<feature type="domain" description="TFIIF beta subunit N-terminal" evidence="12">
    <location>
        <begin position="84"/>
        <end position="258"/>
    </location>
</feature>
<evidence type="ECO:0000256" key="2">
    <source>
        <dbReference type="ARBA" id="ARBA00009543"/>
    </source>
</evidence>
<evidence type="ECO:0000313" key="13">
    <source>
        <dbReference type="EMBL" id="ODV83531.1"/>
    </source>
</evidence>
<dbReference type="GO" id="GO:0003677">
    <property type="term" value="F:DNA binding"/>
    <property type="evidence" value="ECO:0007669"/>
    <property type="project" value="UniProtKB-KW"/>
</dbReference>
<name>A0A1E4SVJ9_9ASCO</name>
<feature type="region of interest" description="Disordered" evidence="10">
    <location>
        <begin position="394"/>
        <end position="440"/>
    </location>
</feature>
<keyword evidence="7" id="KW-0539">Nucleus</keyword>
<sequence length="440" mass="50607">MSSPVKRTTPPAAAASSSDPMELPSASTDNTTQSNVKEEPNEQLDTGVVYDEDDLPIPNGIEEVDEAELEQAGESLDLNLSGTNNQIWLVKLPPQLSEIWKDDEFLDGKQLGNIKIEKGAPPTKTKILLELNDQIEEHKKIDQEYQLRMIKPIVENEYIFSETELDHFKHRLMYRTEVTQMPDQPKLKSLNKDAQNHAAKWTRRTKIVERQRPESGMGTTRTRRQHGKFKKFIPFAKTIPKKTSIVGKIVHECQVIPTKLSSNNALKLLEQKRRLKQMVKKKTINYMRDVSAGIMQGRAGPNIHTGATITLSRELAAKRDAAKAEGRASRMERDELMKLLFSMFNDYEYWTMKGIKEKTNQPEAYLKECLETIATMERKGTYALKYRLKDEYKRSREVERKERRDLDGDMDDDLRNGDNDDDDDDEDDDEDLDMEDVAQV</sequence>
<dbReference type="InterPro" id="IPR036388">
    <property type="entry name" value="WH-like_DNA-bd_sf"/>
</dbReference>
<keyword evidence="5" id="KW-0238">DNA-binding</keyword>
<reference evidence="14" key="1">
    <citation type="submission" date="2016-04" db="EMBL/GenBank/DDBJ databases">
        <title>Comparative genomics of biotechnologically important yeasts.</title>
        <authorList>
            <consortium name="DOE Joint Genome Institute"/>
            <person name="Riley R."/>
            <person name="Haridas S."/>
            <person name="Wolfe K.H."/>
            <person name="Lopes M.R."/>
            <person name="Hittinger C.T."/>
            <person name="Goker M."/>
            <person name="Salamov A."/>
            <person name="Wisecaver J."/>
            <person name="Long T.M."/>
            <person name="Aerts A.L."/>
            <person name="Barry K."/>
            <person name="Choi C."/>
            <person name="Clum A."/>
            <person name="Coughlan A.Y."/>
            <person name="Deshpande S."/>
            <person name="Douglass A.P."/>
            <person name="Hanson S.J."/>
            <person name="Klenk H.-P."/>
            <person name="Labutti K."/>
            <person name="Lapidus A."/>
            <person name="Lindquist E."/>
            <person name="Lipzen A."/>
            <person name="Meier-Kolthoff J.P."/>
            <person name="Ohm R.A."/>
            <person name="Otillar R.P."/>
            <person name="Pangilinan J."/>
            <person name="Peng Y."/>
            <person name="Rokas A."/>
            <person name="Rosa C.A."/>
            <person name="Scheuner C."/>
            <person name="Sibirny A.A."/>
            <person name="Slot J.C."/>
            <person name="Stielow J.B."/>
            <person name="Sun H."/>
            <person name="Kurtzman C.P."/>
            <person name="Blackwell M."/>
            <person name="Grigoriev I.V."/>
            <person name="Jeffries T.W."/>
        </authorList>
    </citation>
    <scope>NUCLEOTIDE SEQUENCE [LARGE SCALE GENOMIC DNA]</scope>
    <source>
        <strain evidence="14">NRRL YB-2248</strain>
    </source>
</reference>
<evidence type="ECO:0000256" key="1">
    <source>
        <dbReference type="ARBA" id="ARBA00004123"/>
    </source>
</evidence>
<feature type="compositionally biased region" description="Polar residues" evidence="10">
    <location>
        <begin position="25"/>
        <end position="35"/>
    </location>
</feature>
<comment type="similarity">
    <text evidence="2">Belongs to the TFIIF beta subunit family.</text>
</comment>
<evidence type="ECO:0000256" key="5">
    <source>
        <dbReference type="ARBA" id="ARBA00023125"/>
    </source>
</evidence>
<keyword evidence="6" id="KW-0804">Transcription</keyword>
<accession>A0A1E4SVJ9</accession>
<gene>
    <name evidence="13" type="ORF">CANARDRAFT_29969</name>
</gene>
<protein>
    <recommendedName>
        <fullName evidence="3">Transcription initiation factor IIF subunit beta</fullName>
    </recommendedName>
    <alternativeName>
        <fullName evidence="9">TFIIF medium subunit</fullName>
    </alternativeName>
    <alternativeName>
        <fullName evidence="8">TFIIF-beta</fullName>
    </alternativeName>
</protein>
<dbReference type="InterPro" id="IPR036390">
    <property type="entry name" value="WH_DNA-bd_sf"/>
</dbReference>
<evidence type="ECO:0000313" key="14">
    <source>
        <dbReference type="Proteomes" id="UP000094801"/>
    </source>
</evidence>
<evidence type="ECO:0000256" key="8">
    <source>
        <dbReference type="ARBA" id="ARBA00081473"/>
    </source>
</evidence>
<dbReference type="InterPro" id="IPR040450">
    <property type="entry name" value="TFIIF_beta_HTH"/>
</dbReference>
<dbReference type="CDD" id="cd07980">
    <property type="entry name" value="TFIIF_beta"/>
    <property type="match status" value="1"/>
</dbReference>
<dbReference type="FunFam" id="1.10.10.10:FF:000035">
    <property type="entry name" value="General transcription factor IIF subunit 2"/>
    <property type="match status" value="1"/>
</dbReference>
<dbReference type="PANTHER" id="PTHR10445">
    <property type="entry name" value="GENERAL TRANSCRIPTION FACTOR IIF SUBUNIT 2"/>
    <property type="match status" value="1"/>
</dbReference>
<dbReference type="Proteomes" id="UP000094801">
    <property type="component" value="Unassembled WGS sequence"/>
</dbReference>
<evidence type="ECO:0000259" key="12">
    <source>
        <dbReference type="Pfam" id="PF17683"/>
    </source>
</evidence>
<dbReference type="GO" id="GO:0005674">
    <property type="term" value="C:transcription factor TFIIF complex"/>
    <property type="evidence" value="ECO:0007669"/>
    <property type="project" value="InterPro"/>
</dbReference>